<reference evidence="4" key="2">
    <citation type="submission" date="2020-09" db="EMBL/GenBank/DDBJ databases">
        <authorList>
            <person name="Sun Q."/>
            <person name="Ohkuma M."/>
        </authorList>
    </citation>
    <scope>NUCLEOTIDE SEQUENCE</scope>
    <source>
        <strain evidence="4">JCM 3035</strain>
    </source>
</reference>
<evidence type="ECO:0000313" key="4">
    <source>
        <dbReference type="EMBL" id="GGK69754.1"/>
    </source>
</evidence>
<dbReference type="InterPro" id="IPR020843">
    <property type="entry name" value="ER"/>
</dbReference>
<comment type="caution">
    <text evidence="4">The sequence shown here is derived from an EMBL/GenBank/DDBJ whole genome shotgun (WGS) entry which is preliminary data.</text>
</comment>
<evidence type="ECO:0000256" key="1">
    <source>
        <dbReference type="ARBA" id="ARBA00023002"/>
    </source>
</evidence>
<dbReference type="AlphaFoldDB" id="A0A917QVM3"/>
<protein>
    <submittedName>
        <fullName evidence="4">NADP-dependent oxidoreductase</fullName>
    </submittedName>
</protein>
<keyword evidence="5" id="KW-1185">Reference proteome</keyword>
<accession>A0A917QVM3</accession>
<evidence type="ECO:0000313" key="5">
    <source>
        <dbReference type="Proteomes" id="UP000637788"/>
    </source>
</evidence>
<dbReference type="Pfam" id="PF00107">
    <property type="entry name" value="ADH_zinc_N"/>
    <property type="match status" value="1"/>
</dbReference>
<sequence length="373" mass="40058">MDDQMHTLAESGQAPREDTAMISREVWPVTYPRGEVRASDFRVVEVEVRRPRPGEVLVRNTWTSVDAALRLRLRETAPPGYFPAFPLEEPMDGIMTVGEVVESRADGFSPGDMVWHASGWRDYAVVEAGRQALGGVGTLTKLDVDVAPPQAHLGALGANGLTAYAGLFHAAGLRDGDVVWVSAAAGAVGSLAAQMAKIRGHRVIGSAGSDEKVRYLLEELGLDAAFNYKRGPLPDLLREAAPDGIDVYFDNVGGDHLEAALGALRRSGRVAICGMISEYAAKEPPHGPGNLMLAVTKGLTIRGFRASGHTRLLPEMRRQVGAWVREGRLHCRETIVDGLPQAPLALAGLLRGDNTGKTLVRIDGGTHRENTVD</sequence>
<dbReference type="CDD" id="cd05288">
    <property type="entry name" value="PGDH"/>
    <property type="match status" value="1"/>
</dbReference>
<dbReference type="Proteomes" id="UP000637788">
    <property type="component" value="Unassembled WGS sequence"/>
</dbReference>
<keyword evidence="1" id="KW-0560">Oxidoreductase</keyword>
<feature type="region of interest" description="Disordered" evidence="2">
    <location>
        <begin position="1"/>
        <end position="20"/>
    </location>
</feature>
<proteinExistence type="predicted"/>
<dbReference type="InterPro" id="IPR013149">
    <property type="entry name" value="ADH-like_C"/>
</dbReference>
<name>A0A917QVM3_9ACTN</name>
<dbReference type="SUPFAM" id="SSF51735">
    <property type="entry name" value="NAD(P)-binding Rossmann-fold domains"/>
    <property type="match status" value="1"/>
</dbReference>
<dbReference type="InterPro" id="IPR045010">
    <property type="entry name" value="MDR_fam"/>
</dbReference>
<dbReference type="FunFam" id="3.40.50.720:FF:000121">
    <property type="entry name" value="Prostaglandin reductase 2"/>
    <property type="match status" value="1"/>
</dbReference>
<dbReference type="InterPro" id="IPR036291">
    <property type="entry name" value="NAD(P)-bd_dom_sf"/>
</dbReference>
<feature type="domain" description="Enoyl reductase (ER)" evidence="3">
    <location>
        <begin position="34"/>
        <end position="360"/>
    </location>
</feature>
<dbReference type="SMART" id="SM00829">
    <property type="entry name" value="PKS_ER"/>
    <property type="match status" value="1"/>
</dbReference>
<dbReference type="Pfam" id="PF16884">
    <property type="entry name" value="ADH_N_2"/>
    <property type="match status" value="1"/>
</dbReference>
<dbReference type="SUPFAM" id="SSF50129">
    <property type="entry name" value="GroES-like"/>
    <property type="match status" value="1"/>
</dbReference>
<dbReference type="PANTHER" id="PTHR43205">
    <property type="entry name" value="PROSTAGLANDIN REDUCTASE"/>
    <property type="match status" value="1"/>
</dbReference>
<dbReference type="PANTHER" id="PTHR43205:SF7">
    <property type="entry name" value="PROSTAGLANDIN REDUCTASE 1"/>
    <property type="match status" value="1"/>
</dbReference>
<dbReference type="InterPro" id="IPR011032">
    <property type="entry name" value="GroES-like_sf"/>
</dbReference>
<dbReference type="InterPro" id="IPR041694">
    <property type="entry name" value="ADH_N_2"/>
</dbReference>
<dbReference type="EMBL" id="BMPQ01000007">
    <property type="protein sequence ID" value="GGK69754.1"/>
    <property type="molecule type" value="Genomic_DNA"/>
</dbReference>
<evidence type="ECO:0000256" key="2">
    <source>
        <dbReference type="SAM" id="MobiDB-lite"/>
    </source>
</evidence>
<evidence type="ECO:0000259" key="3">
    <source>
        <dbReference type="SMART" id="SM00829"/>
    </source>
</evidence>
<dbReference type="Gene3D" id="3.40.50.720">
    <property type="entry name" value="NAD(P)-binding Rossmann-like Domain"/>
    <property type="match status" value="1"/>
</dbReference>
<gene>
    <name evidence="4" type="ORF">GCM10010094_33540</name>
</gene>
<organism evidence="4 5">
    <name type="scientific">Streptomyces flaveus</name>
    <dbReference type="NCBI Taxonomy" id="66370"/>
    <lineage>
        <taxon>Bacteria</taxon>
        <taxon>Bacillati</taxon>
        <taxon>Actinomycetota</taxon>
        <taxon>Actinomycetes</taxon>
        <taxon>Kitasatosporales</taxon>
        <taxon>Streptomycetaceae</taxon>
        <taxon>Streptomyces</taxon>
        <taxon>Streptomyces aurantiacus group</taxon>
    </lineage>
</organism>
<reference evidence="4" key="1">
    <citation type="journal article" date="2014" name="Int. J. Syst. Evol. Microbiol.">
        <title>Complete genome sequence of Corynebacterium casei LMG S-19264T (=DSM 44701T), isolated from a smear-ripened cheese.</title>
        <authorList>
            <consortium name="US DOE Joint Genome Institute (JGI-PGF)"/>
            <person name="Walter F."/>
            <person name="Albersmeier A."/>
            <person name="Kalinowski J."/>
            <person name="Ruckert C."/>
        </authorList>
    </citation>
    <scope>NUCLEOTIDE SEQUENCE</scope>
    <source>
        <strain evidence="4">JCM 3035</strain>
    </source>
</reference>
<dbReference type="GO" id="GO:0016628">
    <property type="term" value="F:oxidoreductase activity, acting on the CH-CH group of donors, NAD or NADP as acceptor"/>
    <property type="evidence" value="ECO:0007669"/>
    <property type="project" value="InterPro"/>
</dbReference>
<dbReference type="Gene3D" id="3.90.180.10">
    <property type="entry name" value="Medium-chain alcohol dehydrogenases, catalytic domain"/>
    <property type="match status" value="1"/>
</dbReference>